<keyword evidence="6" id="KW-1185">Reference proteome</keyword>
<sequence>MAIATTNPTTGETLKTFEPLSDEALEDRLARAAAAFAGYRLTEPAQRAGWLRSAADVLEADTGTVAELMTTEMGKTLASAKAEAGKCVKALRYYAEHGESFLRPKPADAEAVSATEAYVVHQPLGVVLAIMPWNFPLWQAMRFAAPALMAGNVGLLKHASNVPQTALYLEELFRQAGFPADVFQTLLIGSGSVERVLRDDRVVAATLTGSGPAGQSVAAVAGDALKKTVLELGGSDPFIVMPSADLDKAAEVAVTARCQNNGQSCIAAKRFFVHADVAEEFTRLFAEKLADLTVGDPMDEGTQVGPLATESGREDVERYVADAVQKGATVVTGGRRVERPGWFYEPTLVTGVTPKMGIYSEEVFGPVAALFTVSDLDEAIRIANDHVYGLGANLWSDDEAERQRFIRDVQSGMAFVNGMVTSYPDLPFGGVKQSGYGRELTEVGMYEFTNAKTVWIGPPSGQQGEGSTAGAAAE</sequence>
<evidence type="ECO:0000313" key="5">
    <source>
        <dbReference type="EMBL" id="NEK58620.1"/>
    </source>
</evidence>
<dbReference type="PANTHER" id="PTHR43217">
    <property type="entry name" value="SUCCINATE SEMIALDEHYDE DEHYDROGENASE [NAD(P)+] SAD"/>
    <property type="match status" value="1"/>
</dbReference>
<dbReference type="Gene3D" id="3.40.309.10">
    <property type="entry name" value="Aldehyde Dehydrogenase, Chain A, domain 2"/>
    <property type="match status" value="1"/>
</dbReference>
<proteinExistence type="inferred from homology"/>
<dbReference type="InterPro" id="IPR016161">
    <property type="entry name" value="Ald_DH/histidinol_DH"/>
</dbReference>
<evidence type="ECO:0000256" key="3">
    <source>
        <dbReference type="ARBA" id="ARBA00023002"/>
    </source>
</evidence>
<comment type="similarity">
    <text evidence="1">Belongs to the aldehyde dehydrogenase family.</text>
</comment>
<dbReference type="CDD" id="cd07100">
    <property type="entry name" value="ALDH_SSADH1_GabD1"/>
    <property type="match status" value="1"/>
</dbReference>
<dbReference type="GO" id="GO:0004030">
    <property type="term" value="F:aldehyde dehydrogenase [NAD(P)+] activity"/>
    <property type="evidence" value="ECO:0007669"/>
    <property type="project" value="InterPro"/>
</dbReference>
<dbReference type="RefSeq" id="WP_163482005.1">
    <property type="nucleotide sequence ID" value="NZ_JAAGWF010000011.1"/>
</dbReference>
<name>A0A7K3W1U4_9ACTN</name>
<comment type="caution">
    <text evidence="5">The sequence shown here is derived from an EMBL/GenBank/DDBJ whole genome shotgun (WGS) entry which is preliminary data.</text>
</comment>
<organism evidence="5 6">
    <name type="scientific">Geodermatophilus sabuli</name>
    <dbReference type="NCBI Taxonomy" id="1564158"/>
    <lineage>
        <taxon>Bacteria</taxon>
        <taxon>Bacillati</taxon>
        <taxon>Actinomycetota</taxon>
        <taxon>Actinomycetes</taxon>
        <taxon>Geodermatophilales</taxon>
        <taxon>Geodermatophilaceae</taxon>
        <taxon>Geodermatophilus</taxon>
    </lineage>
</organism>
<gene>
    <name evidence="5" type="ORF">GCU56_12150</name>
</gene>
<dbReference type="NCBIfam" id="NF006915">
    <property type="entry name" value="PRK09406.1"/>
    <property type="match status" value="1"/>
</dbReference>
<dbReference type="Pfam" id="PF00171">
    <property type="entry name" value="Aldedh"/>
    <property type="match status" value="1"/>
</dbReference>
<dbReference type="InterPro" id="IPR015590">
    <property type="entry name" value="Aldehyde_DH_dom"/>
</dbReference>
<dbReference type="InterPro" id="IPR044148">
    <property type="entry name" value="ALDH_GabD1-like"/>
</dbReference>
<dbReference type="EMBL" id="JAAGWF010000011">
    <property type="protein sequence ID" value="NEK58620.1"/>
    <property type="molecule type" value="Genomic_DNA"/>
</dbReference>
<keyword evidence="2" id="KW-0521">NADP</keyword>
<evidence type="ECO:0000256" key="2">
    <source>
        <dbReference type="ARBA" id="ARBA00022857"/>
    </source>
</evidence>
<dbReference type="SUPFAM" id="SSF53720">
    <property type="entry name" value="ALDH-like"/>
    <property type="match status" value="1"/>
</dbReference>
<dbReference type="AlphaFoldDB" id="A0A7K3W1U4"/>
<dbReference type="InterPro" id="IPR016162">
    <property type="entry name" value="Ald_DH_N"/>
</dbReference>
<dbReference type="PANTHER" id="PTHR43217:SF1">
    <property type="entry name" value="SUCCINATE SEMIALDEHYDE DEHYDROGENASE [NAD(P)+] SAD"/>
    <property type="match status" value="1"/>
</dbReference>
<protein>
    <submittedName>
        <fullName evidence="5">NADP-dependent succinic semialdehyde dehydrogenase</fullName>
    </submittedName>
</protein>
<dbReference type="Proteomes" id="UP000470246">
    <property type="component" value="Unassembled WGS sequence"/>
</dbReference>
<evidence type="ECO:0000313" key="6">
    <source>
        <dbReference type="Proteomes" id="UP000470246"/>
    </source>
</evidence>
<dbReference type="InterPro" id="IPR016163">
    <property type="entry name" value="Ald_DH_C"/>
</dbReference>
<evidence type="ECO:0000259" key="4">
    <source>
        <dbReference type="Pfam" id="PF00171"/>
    </source>
</evidence>
<dbReference type="InterPro" id="IPR047110">
    <property type="entry name" value="GABD/Sad-like"/>
</dbReference>
<keyword evidence="3" id="KW-0560">Oxidoreductase</keyword>
<evidence type="ECO:0000256" key="1">
    <source>
        <dbReference type="ARBA" id="ARBA00009986"/>
    </source>
</evidence>
<accession>A0A7K3W1U4</accession>
<dbReference type="FunFam" id="3.40.309.10:FF:000010">
    <property type="entry name" value="Gamma-aminobutyraldehyde dehydrogenase"/>
    <property type="match status" value="1"/>
</dbReference>
<dbReference type="GO" id="GO:0004777">
    <property type="term" value="F:succinate-semialdehyde dehydrogenase (NAD+) activity"/>
    <property type="evidence" value="ECO:0007669"/>
    <property type="project" value="TreeGrafter"/>
</dbReference>
<feature type="domain" description="Aldehyde dehydrogenase" evidence="4">
    <location>
        <begin position="3"/>
        <end position="454"/>
    </location>
</feature>
<dbReference type="FunFam" id="3.40.605.10:FF:000012">
    <property type="entry name" value="NAD-dependent succinate-semialdehyde dehydrogenase"/>
    <property type="match status" value="1"/>
</dbReference>
<reference evidence="5 6" key="1">
    <citation type="submission" date="2020-02" db="EMBL/GenBank/DDBJ databases">
        <title>Geodermatophilus sabuli CPCC 205279 I12A-02694.</title>
        <authorList>
            <person name="Jiang Z."/>
        </authorList>
    </citation>
    <scope>NUCLEOTIDE SEQUENCE [LARGE SCALE GENOMIC DNA]</scope>
    <source>
        <strain evidence="5 6">I12A-02694</strain>
    </source>
</reference>
<dbReference type="Gene3D" id="3.40.605.10">
    <property type="entry name" value="Aldehyde Dehydrogenase, Chain A, domain 1"/>
    <property type="match status" value="1"/>
</dbReference>